<name>A0ABV4Y9Z7_9CYAN</name>
<keyword evidence="4" id="KW-0456">Lyase</keyword>
<organism evidence="6 7">
    <name type="scientific">Floridaenema fluviatile BLCC-F154</name>
    <dbReference type="NCBI Taxonomy" id="3153640"/>
    <lineage>
        <taxon>Bacteria</taxon>
        <taxon>Bacillati</taxon>
        <taxon>Cyanobacteriota</taxon>
        <taxon>Cyanophyceae</taxon>
        <taxon>Oscillatoriophycideae</taxon>
        <taxon>Aerosakkonematales</taxon>
        <taxon>Aerosakkonemataceae</taxon>
        <taxon>Floridanema</taxon>
        <taxon>Floridanema fluviatile</taxon>
    </lineage>
</organism>
<evidence type="ECO:0000313" key="7">
    <source>
        <dbReference type="Proteomes" id="UP001576776"/>
    </source>
</evidence>
<sequence>MNNQENPLGINRRSLLKFAGIGGLVAAGGIGVKYVTSAPRAETVTDKDITADRAWEILKSGNERYVAKKLSHPHQTEQRITELATGQHPFAIVLGCADSRVPPEIIFDRGLGDLFVIRVAGNIVDDAVVGSIEYAAEELNTPLLVVLGHERCGAVTAAVKGGEVPGHISTLVKAIQPAVKSVQGLPGDPIENAVKANVRIVVSQLKSNQPIVSELVKSNKLKIVGARYDLDSGKVDIIP</sequence>
<gene>
    <name evidence="6" type="ORF">ACE1B6_07300</name>
</gene>
<dbReference type="CDD" id="cd03378">
    <property type="entry name" value="beta_CA_cladeC"/>
    <property type="match status" value="1"/>
</dbReference>
<comment type="catalytic activity">
    <reaction evidence="5">
        <text>hydrogencarbonate + H(+) = CO2 + H2O</text>
        <dbReference type="Rhea" id="RHEA:10748"/>
        <dbReference type="ChEBI" id="CHEBI:15377"/>
        <dbReference type="ChEBI" id="CHEBI:15378"/>
        <dbReference type="ChEBI" id="CHEBI:16526"/>
        <dbReference type="ChEBI" id="CHEBI:17544"/>
        <dbReference type="EC" id="4.2.1.1"/>
    </reaction>
</comment>
<dbReference type="InterPro" id="IPR015892">
    <property type="entry name" value="Carbonic_anhydrase_CS"/>
</dbReference>
<evidence type="ECO:0000256" key="1">
    <source>
        <dbReference type="ARBA" id="ARBA00006217"/>
    </source>
</evidence>
<keyword evidence="7" id="KW-1185">Reference proteome</keyword>
<dbReference type="InterPro" id="IPR001765">
    <property type="entry name" value="Carbonic_anhydrase"/>
</dbReference>
<accession>A0ABV4Y9Z7</accession>
<dbReference type="EMBL" id="JBHFNS010000031">
    <property type="protein sequence ID" value="MFB2935069.1"/>
    <property type="molecule type" value="Genomic_DNA"/>
</dbReference>
<dbReference type="PROSITE" id="PS51318">
    <property type="entry name" value="TAT"/>
    <property type="match status" value="1"/>
</dbReference>
<proteinExistence type="inferred from homology"/>
<dbReference type="InterPro" id="IPR019546">
    <property type="entry name" value="TAT_signal_bac_arc"/>
</dbReference>
<evidence type="ECO:0000256" key="5">
    <source>
        <dbReference type="ARBA" id="ARBA00048348"/>
    </source>
</evidence>
<dbReference type="RefSeq" id="WP_413256592.1">
    <property type="nucleotide sequence ID" value="NZ_JBHFNS010000031.1"/>
</dbReference>
<dbReference type="PANTHER" id="PTHR11002">
    <property type="entry name" value="CARBONIC ANHYDRASE"/>
    <property type="match status" value="1"/>
</dbReference>
<keyword evidence="3" id="KW-0862">Zinc</keyword>
<dbReference type="NCBIfam" id="TIGR01409">
    <property type="entry name" value="TAT_signal_seq"/>
    <property type="match status" value="1"/>
</dbReference>
<dbReference type="PANTHER" id="PTHR11002:SF79">
    <property type="entry name" value="CARBONIC ANHYDRASE 2"/>
    <property type="match status" value="1"/>
</dbReference>
<dbReference type="PROSITE" id="PS00704">
    <property type="entry name" value="PROK_CO2_ANHYDRASE_1"/>
    <property type="match status" value="1"/>
</dbReference>
<reference evidence="6 7" key="1">
    <citation type="submission" date="2024-09" db="EMBL/GenBank/DDBJ databases">
        <title>Floridaenema gen nov. (Aerosakkonemataceae, Aerosakkonematales ord. nov., Cyanobacteria) from benthic tropical and subtropical fresh waters, with the description of four new species.</title>
        <authorList>
            <person name="Moretto J.A."/>
            <person name="Berthold D.E."/>
            <person name="Lefler F.W."/>
            <person name="Huang I.-S."/>
            <person name="Laughinghouse H. IV."/>
        </authorList>
    </citation>
    <scope>NUCLEOTIDE SEQUENCE [LARGE SCALE GENOMIC DNA]</scope>
    <source>
        <strain evidence="6 7">BLCC-F154</strain>
    </source>
</reference>
<dbReference type="SUPFAM" id="SSF53056">
    <property type="entry name" value="beta-carbonic anhydrase, cab"/>
    <property type="match status" value="1"/>
</dbReference>
<comment type="similarity">
    <text evidence="1">Belongs to the beta-class carbonic anhydrase family.</text>
</comment>
<dbReference type="Pfam" id="PF00484">
    <property type="entry name" value="Pro_CA"/>
    <property type="match status" value="1"/>
</dbReference>
<evidence type="ECO:0000256" key="4">
    <source>
        <dbReference type="ARBA" id="ARBA00023239"/>
    </source>
</evidence>
<dbReference type="InterPro" id="IPR036874">
    <property type="entry name" value="Carbonic_anhydrase_sf"/>
</dbReference>
<evidence type="ECO:0000256" key="3">
    <source>
        <dbReference type="ARBA" id="ARBA00022833"/>
    </source>
</evidence>
<dbReference type="Gene3D" id="3.40.1050.10">
    <property type="entry name" value="Carbonic anhydrase"/>
    <property type="match status" value="1"/>
</dbReference>
<evidence type="ECO:0000313" key="6">
    <source>
        <dbReference type="EMBL" id="MFB2935069.1"/>
    </source>
</evidence>
<dbReference type="SMART" id="SM00947">
    <property type="entry name" value="Pro_CA"/>
    <property type="match status" value="1"/>
</dbReference>
<dbReference type="Proteomes" id="UP001576776">
    <property type="component" value="Unassembled WGS sequence"/>
</dbReference>
<comment type="caution">
    <text evidence="6">The sequence shown here is derived from an EMBL/GenBank/DDBJ whole genome shotgun (WGS) entry which is preliminary data.</text>
</comment>
<protein>
    <recommendedName>
        <fullName evidence="2">carbonic anhydrase</fullName>
        <ecNumber evidence="2">4.2.1.1</ecNumber>
    </recommendedName>
</protein>
<dbReference type="InterPro" id="IPR006311">
    <property type="entry name" value="TAT_signal"/>
</dbReference>
<evidence type="ECO:0000256" key="2">
    <source>
        <dbReference type="ARBA" id="ARBA00012925"/>
    </source>
</evidence>
<dbReference type="EC" id="4.2.1.1" evidence="2"/>